<dbReference type="InterPro" id="IPR014284">
    <property type="entry name" value="RNA_pol_sigma-70_dom"/>
</dbReference>
<evidence type="ECO:0000259" key="5">
    <source>
        <dbReference type="PROSITE" id="PS00622"/>
    </source>
</evidence>
<accession>A0A1T5NJV5</accession>
<keyword evidence="3" id="KW-0731">Sigma factor</keyword>
<sequence>MSINYIQDNLEGVPPDHLWFDKAAFKELFTKHYPPLCIHCKLKYGFDIHLAEELVHTGFIKLWETRQTLVPGISPISYLYKIIHNLSLNTIRHEKIKQQHTAYLLKTTAEDISETGLNSIDLKQLSSAIDAAIAELPEQMRIIFELRKFEGLKYTEIADRLNISVKTVDTQIYRAMIKLKEKLSKFLTILIVLTFNILLKK</sequence>
<dbReference type="SUPFAM" id="SSF88946">
    <property type="entry name" value="Sigma2 domain of RNA polymerase sigma factors"/>
    <property type="match status" value="1"/>
</dbReference>
<reference evidence="6 7" key="1">
    <citation type="submission" date="2017-02" db="EMBL/GenBank/DDBJ databases">
        <authorList>
            <person name="Peterson S.W."/>
        </authorList>
    </citation>
    <scope>NUCLEOTIDE SEQUENCE [LARGE SCALE GENOMIC DNA]</scope>
    <source>
        <strain evidence="6 7">DSM 18108</strain>
    </source>
</reference>
<feature type="domain" description="HTH luxR-type" evidence="5">
    <location>
        <begin position="151"/>
        <end position="178"/>
    </location>
</feature>
<dbReference type="Pfam" id="PF04542">
    <property type="entry name" value="Sigma70_r2"/>
    <property type="match status" value="1"/>
</dbReference>
<dbReference type="InterPro" id="IPR014327">
    <property type="entry name" value="RNA_pol_sigma70_bacteroid"/>
</dbReference>
<evidence type="ECO:0000256" key="4">
    <source>
        <dbReference type="ARBA" id="ARBA00023163"/>
    </source>
</evidence>
<dbReference type="Gene3D" id="1.10.1740.10">
    <property type="match status" value="1"/>
</dbReference>
<dbReference type="InterPro" id="IPR036388">
    <property type="entry name" value="WH-like_DNA-bd_sf"/>
</dbReference>
<dbReference type="NCBIfam" id="TIGR02937">
    <property type="entry name" value="sigma70-ECF"/>
    <property type="match status" value="1"/>
</dbReference>
<evidence type="ECO:0000313" key="6">
    <source>
        <dbReference type="EMBL" id="SKD00900.1"/>
    </source>
</evidence>
<organism evidence="6 7">
    <name type="scientific">Chitinophaga ginsengisegetis</name>
    <dbReference type="NCBI Taxonomy" id="393003"/>
    <lineage>
        <taxon>Bacteria</taxon>
        <taxon>Pseudomonadati</taxon>
        <taxon>Bacteroidota</taxon>
        <taxon>Chitinophagia</taxon>
        <taxon>Chitinophagales</taxon>
        <taxon>Chitinophagaceae</taxon>
        <taxon>Chitinophaga</taxon>
    </lineage>
</organism>
<evidence type="ECO:0000256" key="1">
    <source>
        <dbReference type="ARBA" id="ARBA00010641"/>
    </source>
</evidence>
<dbReference type="GO" id="GO:0006352">
    <property type="term" value="P:DNA-templated transcription initiation"/>
    <property type="evidence" value="ECO:0007669"/>
    <property type="project" value="InterPro"/>
</dbReference>
<dbReference type="NCBIfam" id="TIGR02985">
    <property type="entry name" value="Sig70_bacteroi1"/>
    <property type="match status" value="1"/>
</dbReference>
<dbReference type="InterPro" id="IPR007627">
    <property type="entry name" value="RNA_pol_sigma70_r2"/>
</dbReference>
<protein>
    <submittedName>
        <fullName evidence="6">RNA polymerase sigma-70 factor, ECF subfamily</fullName>
    </submittedName>
</protein>
<keyword evidence="4" id="KW-0804">Transcription</keyword>
<gene>
    <name evidence="6" type="ORF">SAMN05660461_1993</name>
</gene>
<keyword evidence="7" id="KW-1185">Reference proteome</keyword>
<dbReference type="InterPro" id="IPR013324">
    <property type="entry name" value="RNA_pol_sigma_r3/r4-like"/>
</dbReference>
<evidence type="ECO:0000313" key="7">
    <source>
        <dbReference type="Proteomes" id="UP000190166"/>
    </source>
</evidence>
<proteinExistence type="inferred from homology"/>
<dbReference type="Pfam" id="PF08281">
    <property type="entry name" value="Sigma70_r4_2"/>
    <property type="match status" value="1"/>
</dbReference>
<dbReference type="GO" id="GO:0003677">
    <property type="term" value="F:DNA binding"/>
    <property type="evidence" value="ECO:0007669"/>
    <property type="project" value="InterPro"/>
</dbReference>
<dbReference type="InterPro" id="IPR000792">
    <property type="entry name" value="Tscrpt_reg_LuxR_C"/>
</dbReference>
<keyword evidence="2" id="KW-0805">Transcription regulation</keyword>
<evidence type="ECO:0000256" key="3">
    <source>
        <dbReference type="ARBA" id="ARBA00023082"/>
    </source>
</evidence>
<dbReference type="RefSeq" id="WP_079469213.1">
    <property type="nucleotide sequence ID" value="NZ_FUZZ01000001.1"/>
</dbReference>
<dbReference type="SUPFAM" id="SSF88659">
    <property type="entry name" value="Sigma3 and sigma4 domains of RNA polymerase sigma factors"/>
    <property type="match status" value="1"/>
</dbReference>
<name>A0A1T5NJV5_9BACT</name>
<dbReference type="InterPro" id="IPR039425">
    <property type="entry name" value="RNA_pol_sigma-70-like"/>
</dbReference>
<dbReference type="Gene3D" id="1.10.10.10">
    <property type="entry name" value="Winged helix-like DNA-binding domain superfamily/Winged helix DNA-binding domain"/>
    <property type="match status" value="1"/>
</dbReference>
<dbReference type="InterPro" id="IPR013249">
    <property type="entry name" value="RNA_pol_sigma70_r4_t2"/>
</dbReference>
<dbReference type="AlphaFoldDB" id="A0A1T5NJV5"/>
<dbReference type="GO" id="GO:0016987">
    <property type="term" value="F:sigma factor activity"/>
    <property type="evidence" value="ECO:0007669"/>
    <property type="project" value="UniProtKB-KW"/>
</dbReference>
<dbReference type="EMBL" id="FUZZ01000001">
    <property type="protein sequence ID" value="SKD00900.1"/>
    <property type="molecule type" value="Genomic_DNA"/>
</dbReference>
<dbReference type="STRING" id="393003.SAMN05660461_1993"/>
<dbReference type="PROSITE" id="PS00622">
    <property type="entry name" value="HTH_LUXR_1"/>
    <property type="match status" value="1"/>
</dbReference>
<dbReference type="Proteomes" id="UP000190166">
    <property type="component" value="Unassembled WGS sequence"/>
</dbReference>
<evidence type="ECO:0000256" key="2">
    <source>
        <dbReference type="ARBA" id="ARBA00023015"/>
    </source>
</evidence>
<dbReference type="PANTHER" id="PTHR43133">
    <property type="entry name" value="RNA POLYMERASE ECF-TYPE SIGMA FACTO"/>
    <property type="match status" value="1"/>
</dbReference>
<dbReference type="CDD" id="cd06171">
    <property type="entry name" value="Sigma70_r4"/>
    <property type="match status" value="1"/>
</dbReference>
<dbReference type="InterPro" id="IPR013325">
    <property type="entry name" value="RNA_pol_sigma_r2"/>
</dbReference>
<comment type="similarity">
    <text evidence="1">Belongs to the sigma-70 factor family. ECF subfamily.</text>
</comment>
<dbReference type="PANTHER" id="PTHR43133:SF46">
    <property type="entry name" value="RNA POLYMERASE SIGMA-70 FACTOR ECF SUBFAMILY"/>
    <property type="match status" value="1"/>
</dbReference>